<comment type="caution">
    <text evidence="7">Lacks conserved residue(s) required for the propagation of feature annotation.</text>
</comment>
<feature type="domain" description="Peptidase M12A" evidence="10">
    <location>
        <begin position="127"/>
        <end position="325"/>
    </location>
</feature>
<reference evidence="11" key="1">
    <citation type="submission" date="2012-09" db="EMBL/GenBank/DDBJ databases">
        <authorList>
            <person name="Martin A.A."/>
        </authorList>
    </citation>
    <scope>NUCLEOTIDE SEQUENCE</scope>
</reference>
<dbReference type="STRING" id="6313.A0A0K0DKG3"/>
<sequence length="325" mass="37390">MRVLLLSFLAVIVSTEDSFEEKLREGHQLLKNDRNADDTMEFLQKLHTMEKEIKAEYSKKPTAEELKAMEDYAKIKKSSMGVSIAGVNRDSKVGNALFQGDMILTKQQADEILEDIKESKGNRNKRQAYRDEKYPGTLWSQGINYVFWNATNSARRVFQKAAVIWRENTCLEFREDNSATDKVYVIHGNGCWSHVGRIGGSQILSLGNRLCKEKRFELISWNPYFIQIGLGLHELGHTIGLFHTQSRHDRDDFITLHFENLINGWEDQFAKESERTNYNYNITYDYGTVMHYGATACEILVKLGLCDSSAYTAELKEQVCPRSCR</sequence>
<evidence type="ECO:0000256" key="1">
    <source>
        <dbReference type="ARBA" id="ARBA00022670"/>
    </source>
</evidence>
<feature type="binding site" evidence="7">
    <location>
        <position position="237"/>
    </location>
    <ligand>
        <name>Zn(2+)</name>
        <dbReference type="ChEBI" id="CHEBI:29105"/>
        <note>catalytic</note>
    </ligand>
</feature>
<dbReference type="CDD" id="cd04280">
    <property type="entry name" value="ZnMc_astacin_like"/>
    <property type="match status" value="1"/>
</dbReference>
<evidence type="ECO:0000256" key="8">
    <source>
        <dbReference type="RuleBase" id="RU361183"/>
    </source>
</evidence>
<keyword evidence="11" id="KW-1185">Reference proteome</keyword>
<dbReference type="GO" id="GO:0004222">
    <property type="term" value="F:metalloendopeptidase activity"/>
    <property type="evidence" value="ECO:0007669"/>
    <property type="project" value="UniProtKB-UniRule"/>
</dbReference>
<reference evidence="12" key="2">
    <citation type="submission" date="2017-02" db="UniProtKB">
        <authorList>
            <consortium name="WormBaseParasite"/>
        </authorList>
    </citation>
    <scope>IDENTIFICATION</scope>
</reference>
<dbReference type="Pfam" id="PF01400">
    <property type="entry name" value="Astacin"/>
    <property type="match status" value="1"/>
</dbReference>
<dbReference type="EC" id="3.4.24.-" evidence="8"/>
<evidence type="ECO:0000256" key="6">
    <source>
        <dbReference type="ARBA" id="ARBA00023157"/>
    </source>
</evidence>
<organism evidence="11 12">
    <name type="scientific">Angiostrongylus cantonensis</name>
    <name type="common">Rat lungworm</name>
    <dbReference type="NCBI Taxonomy" id="6313"/>
    <lineage>
        <taxon>Eukaryota</taxon>
        <taxon>Metazoa</taxon>
        <taxon>Ecdysozoa</taxon>
        <taxon>Nematoda</taxon>
        <taxon>Chromadorea</taxon>
        <taxon>Rhabditida</taxon>
        <taxon>Rhabditina</taxon>
        <taxon>Rhabditomorpha</taxon>
        <taxon>Strongyloidea</taxon>
        <taxon>Metastrongylidae</taxon>
        <taxon>Angiostrongylus</taxon>
    </lineage>
</organism>
<evidence type="ECO:0000256" key="5">
    <source>
        <dbReference type="ARBA" id="ARBA00023049"/>
    </source>
</evidence>
<accession>A0A0K0DKG3</accession>
<dbReference type="SUPFAM" id="SSF55486">
    <property type="entry name" value="Metalloproteases ('zincins'), catalytic domain"/>
    <property type="match status" value="1"/>
</dbReference>
<keyword evidence="9" id="KW-0732">Signal</keyword>
<name>A0A0K0DKG3_ANGCA</name>
<keyword evidence="4 7" id="KW-0862">Zinc</keyword>
<evidence type="ECO:0000256" key="2">
    <source>
        <dbReference type="ARBA" id="ARBA00022723"/>
    </source>
</evidence>
<dbReference type="Proteomes" id="UP000035642">
    <property type="component" value="Unassembled WGS sequence"/>
</dbReference>
<dbReference type="WBParaSite" id="ACAC_0001199701-mRNA-1">
    <property type="protein sequence ID" value="ACAC_0001199701-mRNA-1"/>
    <property type="gene ID" value="ACAC_0001199701"/>
</dbReference>
<feature type="chain" id="PRO_5012249472" description="Metalloendopeptidase" evidence="9">
    <location>
        <begin position="16"/>
        <end position="325"/>
    </location>
</feature>
<feature type="binding site" evidence="7">
    <location>
        <position position="233"/>
    </location>
    <ligand>
        <name>Zn(2+)</name>
        <dbReference type="ChEBI" id="CHEBI:29105"/>
        <note>catalytic</note>
    </ligand>
</feature>
<dbReference type="PANTHER" id="PTHR10127">
    <property type="entry name" value="DISCOIDIN, CUB, EGF, LAMININ , AND ZINC METALLOPROTEASE DOMAIN CONTAINING"/>
    <property type="match status" value="1"/>
</dbReference>
<keyword evidence="5 7" id="KW-0482">Metalloprotease</keyword>
<dbReference type="SMART" id="SM00235">
    <property type="entry name" value="ZnMc"/>
    <property type="match status" value="1"/>
</dbReference>
<dbReference type="AlphaFoldDB" id="A0A0K0DKG3"/>
<keyword evidence="2 7" id="KW-0479">Metal-binding</keyword>
<comment type="cofactor">
    <cofactor evidence="7 8">
        <name>Zn(2+)</name>
        <dbReference type="ChEBI" id="CHEBI:29105"/>
    </cofactor>
    <text evidence="7 8">Binds 1 zinc ion per subunit.</text>
</comment>
<feature type="binding site" evidence="7">
    <location>
        <position position="243"/>
    </location>
    <ligand>
        <name>Zn(2+)</name>
        <dbReference type="ChEBI" id="CHEBI:29105"/>
        <note>catalytic</note>
    </ligand>
</feature>
<dbReference type="Gene3D" id="3.40.390.10">
    <property type="entry name" value="Collagenase (Catalytic Domain)"/>
    <property type="match status" value="1"/>
</dbReference>
<feature type="signal peptide" evidence="9">
    <location>
        <begin position="1"/>
        <end position="15"/>
    </location>
</feature>
<evidence type="ECO:0000256" key="9">
    <source>
        <dbReference type="SAM" id="SignalP"/>
    </source>
</evidence>
<proteinExistence type="predicted"/>
<evidence type="ECO:0000256" key="3">
    <source>
        <dbReference type="ARBA" id="ARBA00022801"/>
    </source>
</evidence>
<dbReference type="InterPro" id="IPR034035">
    <property type="entry name" value="Astacin-like_dom"/>
</dbReference>
<evidence type="ECO:0000313" key="12">
    <source>
        <dbReference type="WBParaSite" id="ACAC_0001199701-mRNA-1"/>
    </source>
</evidence>
<evidence type="ECO:0000313" key="11">
    <source>
        <dbReference type="Proteomes" id="UP000035642"/>
    </source>
</evidence>
<dbReference type="GO" id="GO:0006508">
    <property type="term" value="P:proteolysis"/>
    <property type="evidence" value="ECO:0007669"/>
    <property type="project" value="UniProtKB-KW"/>
</dbReference>
<dbReference type="GO" id="GO:0008270">
    <property type="term" value="F:zinc ion binding"/>
    <property type="evidence" value="ECO:0007669"/>
    <property type="project" value="UniProtKB-UniRule"/>
</dbReference>
<feature type="active site" evidence="7">
    <location>
        <position position="234"/>
    </location>
</feature>
<evidence type="ECO:0000256" key="7">
    <source>
        <dbReference type="PROSITE-ProRule" id="PRU01211"/>
    </source>
</evidence>
<protein>
    <recommendedName>
        <fullName evidence="8">Metalloendopeptidase</fullName>
        <ecNumber evidence="8">3.4.24.-</ecNumber>
    </recommendedName>
</protein>
<keyword evidence="6" id="KW-1015">Disulfide bond</keyword>
<dbReference type="PRINTS" id="PR00480">
    <property type="entry name" value="ASTACIN"/>
</dbReference>
<dbReference type="PANTHER" id="PTHR10127:SF780">
    <property type="entry name" value="METALLOENDOPEPTIDASE"/>
    <property type="match status" value="1"/>
</dbReference>
<keyword evidence="3 7" id="KW-0378">Hydrolase</keyword>
<dbReference type="PROSITE" id="PS51864">
    <property type="entry name" value="ASTACIN"/>
    <property type="match status" value="1"/>
</dbReference>
<evidence type="ECO:0000259" key="10">
    <source>
        <dbReference type="PROSITE" id="PS51864"/>
    </source>
</evidence>
<keyword evidence="1 7" id="KW-0645">Protease</keyword>
<dbReference type="InterPro" id="IPR001506">
    <property type="entry name" value="Peptidase_M12A"/>
</dbReference>
<dbReference type="InterPro" id="IPR024079">
    <property type="entry name" value="MetalloPept_cat_dom_sf"/>
</dbReference>
<dbReference type="InterPro" id="IPR006026">
    <property type="entry name" value="Peptidase_Metallo"/>
</dbReference>
<evidence type="ECO:0000256" key="4">
    <source>
        <dbReference type="ARBA" id="ARBA00022833"/>
    </source>
</evidence>